<reference evidence="4" key="1">
    <citation type="journal article" date="2019" name="Int. J. Syst. Evol. Microbiol.">
        <title>The Global Catalogue of Microorganisms (GCM) 10K type strain sequencing project: providing services to taxonomists for standard genome sequencing and annotation.</title>
        <authorList>
            <consortium name="The Broad Institute Genomics Platform"/>
            <consortium name="The Broad Institute Genome Sequencing Center for Infectious Disease"/>
            <person name="Wu L."/>
            <person name="Ma J."/>
        </authorList>
    </citation>
    <scope>NUCLEOTIDE SEQUENCE [LARGE SCALE GENOMIC DNA]</scope>
    <source>
        <strain evidence="4">CCUG 55491</strain>
    </source>
</reference>
<protein>
    <submittedName>
        <fullName evidence="3">D-Ala-D-Ala carboxypeptidase family metallohydrolase</fullName>
    </submittedName>
</protein>
<gene>
    <name evidence="3" type="ORF">ACFQZQ_02845</name>
</gene>
<dbReference type="EMBL" id="JBHTIH010000002">
    <property type="protein sequence ID" value="MFD0738227.1"/>
    <property type="molecule type" value="Genomic_DNA"/>
</dbReference>
<dbReference type="Proteomes" id="UP001597090">
    <property type="component" value="Unassembled WGS sequence"/>
</dbReference>
<dbReference type="Gene3D" id="3.30.1380.10">
    <property type="match status" value="1"/>
</dbReference>
<comment type="caution">
    <text evidence="3">The sequence shown here is derived from an EMBL/GenBank/DDBJ whole genome shotgun (WGS) entry which is preliminary data.</text>
</comment>
<keyword evidence="3" id="KW-0121">Carboxypeptidase</keyword>
<evidence type="ECO:0000313" key="4">
    <source>
        <dbReference type="Proteomes" id="UP001597090"/>
    </source>
</evidence>
<feature type="compositionally biased region" description="Basic and acidic residues" evidence="1">
    <location>
        <begin position="270"/>
        <end position="279"/>
    </location>
</feature>
<dbReference type="SUPFAM" id="SSF55166">
    <property type="entry name" value="Hedgehog/DD-peptidase"/>
    <property type="match status" value="1"/>
</dbReference>
<keyword evidence="3" id="KW-0645">Protease</keyword>
<feature type="region of interest" description="Disordered" evidence="1">
    <location>
        <begin position="270"/>
        <end position="301"/>
    </location>
</feature>
<name>A0ABW2YP54_9GAMM</name>
<evidence type="ECO:0000313" key="3">
    <source>
        <dbReference type="EMBL" id="MFD0738227.1"/>
    </source>
</evidence>
<dbReference type="Pfam" id="PF08291">
    <property type="entry name" value="Peptidase_M15_3"/>
    <property type="match status" value="1"/>
</dbReference>
<accession>A0ABW2YP54</accession>
<dbReference type="InterPro" id="IPR009045">
    <property type="entry name" value="Zn_M74/Hedgehog-like"/>
</dbReference>
<keyword evidence="4" id="KW-1185">Reference proteome</keyword>
<dbReference type="GO" id="GO:0004180">
    <property type="term" value="F:carboxypeptidase activity"/>
    <property type="evidence" value="ECO:0007669"/>
    <property type="project" value="UniProtKB-KW"/>
</dbReference>
<dbReference type="RefSeq" id="WP_386811160.1">
    <property type="nucleotide sequence ID" value="NZ_JBHTIH010000002.1"/>
</dbReference>
<organism evidence="3 4">
    <name type="scientific">Lysobacter koreensis</name>
    <dbReference type="NCBI Taxonomy" id="266122"/>
    <lineage>
        <taxon>Bacteria</taxon>
        <taxon>Pseudomonadati</taxon>
        <taxon>Pseudomonadota</taxon>
        <taxon>Gammaproteobacteria</taxon>
        <taxon>Lysobacterales</taxon>
        <taxon>Lysobacteraceae</taxon>
        <taxon>Lysobacter</taxon>
    </lineage>
</organism>
<dbReference type="InterPro" id="IPR013230">
    <property type="entry name" value="Peptidase_M15A_C"/>
</dbReference>
<evidence type="ECO:0000259" key="2">
    <source>
        <dbReference type="Pfam" id="PF08291"/>
    </source>
</evidence>
<sequence>MLNYPMVGSIMPGMDELPKKKRDWRASLFDKLNPDGGLGLSDDDKERMGRQGLLQLASGLLSTNGGFGNALGAGISGGLLSMNQGAEDMATKQYKQVLAKQQAGAPTDFRAKDMMAQAAGYKPGTPEYQHFMRVQGGIEGKASSAGAQSFEMADENGVPTRYTFNPRSGQYEKAILGATMPASDPLSPSIAPSGDLFAGLTTIPGVQVTSGLRTPQHNEKVGGVANSYHMKPGPAGTGMARDILPPRTPEQAQSVRQYASANGLEVIDEGDHWHLEPRPQGRPLTGRRKEDEAGAVTAAQQAAEMAAMPVRNQLEAQGAGMV</sequence>
<keyword evidence="3" id="KW-0378">Hydrolase</keyword>
<evidence type="ECO:0000256" key="1">
    <source>
        <dbReference type="SAM" id="MobiDB-lite"/>
    </source>
</evidence>
<feature type="domain" description="Peptidase M15A C-terminal" evidence="2">
    <location>
        <begin position="206"/>
        <end position="261"/>
    </location>
</feature>
<proteinExistence type="predicted"/>